<gene>
    <name evidence="3" type="ORF">DPX16_11642</name>
</gene>
<proteinExistence type="predicted"/>
<comment type="caution">
    <text evidence="3">The sequence shown here is derived from an EMBL/GenBank/DDBJ whole genome shotgun (WGS) entry which is preliminary data.</text>
</comment>
<feature type="signal peptide" evidence="2">
    <location>
        <begin position="1"/>
        <end position="17"/>
    </location>
</feature>
<sequence length="103" mass="11716">MKMTPFLKMRMMMLLLGRNPICHLFLTQWSATTSVASTSQSPNEQAKSATRPKYTTTPLGEPKLCDFYSTYTHIYAPITIDSSSSDLEVEKLSEKDGYYEHLL</sequence>
<organism evidence="3 4">
    <name type="scientific">Anabarilius grahami</name>
    <name type="common">Kanglang fish</name>
    <name type="synonym">Barilius grahami</name>
    <dbReference type="NCBI Taxonomy" id="495550"/>
    <lineage>
        <taxon>Eukaryota</taxon>
        <taxon>Metazoa</taxon>
        <taxon>Chordata</taxon>
        <taxon>Craniata</taxon>
        <taxon>Vertebrata</taxon>
        <taxon>Euteleostomi</taxon>
        <taxon>Actinopterygii</taxon>
        <taxon>Neopterygii</taxon>
        <taxon>Teleostei</taxon>
        <taxon>Ostariophysi</taxon>
        <taxon>Cypriniformes</taxon>
        <taxon>Xenocyprididae</taxon>
        <taxon>Xenocypridinae</taxon>
        <taxon>Xenocypridinae incertae sedis</taxon>
        <taxon>Anabarilius</taxon>
    </lineage>
</organism>
<dbReference type="Proteomes" id="UP000281406">
    <property type="component" value="Unassembled WGS sequence"/>
</dbReference>
<keyword evidence="4" id="KW-1185">Reference proteome</keyword>
<keyword evidence="2" id="KW-0732">Signal</keyword>
<feature type="compositionally biased region" description="Polar residues" evidence="1">
    <location>
        <begin position="42"/>
        <end position="55"/>
    </location>
</feature>
<name>A0A3N0Z3Z5_ANAGA</name>
<accession>A0A3N0Z3Z5</accession>
<dbReference type="AlphaFoldDB" id="A0A3N0Z3Z5"/>
<feature type="chain" id="PRO_5017924412" evidence="2">
    <location>
        <begin position="18"/>
        <end position="103"/>
    </location>
</feature>
<reference evidence="3 4" key="1">
    <citation type="submission" date="2018-10" db="EMBL/GenBank/DDBJ databases">
        <title>Genome assembly for a Yunnan-Guizhou Plateau 3E fish, Anabarilius grahami (Regan), and its evolutionary and genetic applications.</title>
        <authorList>
            <person name="Jiang W."/>
        </authorList>
    </citation>
    <scope>NUCLEOTIDE SEQUENCE [LARGE SCALE GENOMIC DNA]</scope>
    <source>
        <strain evidence="3">AG-KIZ</strain>
        <tissue evidence="3">Muscle</tissue>
    </source>
</reference>
<evidence type="ECO:0000313" key="3">
    <source>
        <dbReference type="EMBL" id="ROL53216.1"/>
    </source>
</evidence>
<dbReference type="EMBL" id="RJVU01011952">
    <property type="protein sequence ID" value="ROL53216.1"/>
    <property type="molecule type" value="Genomic_DNA"/>
</dbReference>
<feature type="region of interest" description="Disordered" evidence="1">
    <location>
        <begin position="36"/>
        <end position="55"/>
    </location>
</feature>
<evidence type="ECO:0000313" key="4">
    <source>
        <dbReference type="Proteomes" id="UP000281406"/>
    </source>
</evidence>
<protein>
    <submittedName>
        <fullName evidence="3">Uncharacterized protein</fullName>
    </submittedName>
</protein>
<evidence type="ECO:0000256" key="2">
    <source>
        <dbReference type="SAM" id="SignalP"/>
    </source>
</evidence>
<evidence type="ECO:0000256" key="1">
    <source>
        <dbReference type="SAM" id="MobiDB-lite"/>
    </source>
</evidence>